<dbReference type="PANTHER" id="PTHR34035:SF1">
    <property type="entry name" value="TESTIS-EXPRESSED PROTEIN 47"/>
    <property type="match status" value="1"/>
</dbReference>
<dbReference type="AlphaFoldDB" id="A0A4S2M4N2"/>
<evidence type="ECO:0000313" key="1">
    <source>
        <dbReference type="EMBL" id="TGZ71273.1"/>
    </source>
</evidence>
<reference evidence="1 2" key="1">
    <citation type="journal article" date="2019" name="BMC Genomics">
        <title>New insights from Opisthorchis felineus genome: update on genomics of the epidemiologically important liver flukes.</title>
        <authorList>
            <person name="Ershov N.I."/>
            <person name="Mordvinov V.A."/>
            <person name="Prokhortchouk E.B."/>
            <person name="Pakharukova M.Y."/>
            <person name="Gunbin K.V."/>
            <person name="Ustyantsev K."/>
            <person name="Genaev M.A."/>
            <person name="Blinov A.G."/>
            <person name="Mazur A."/>
            <person name="Boulygina E."/>
            <person name="Tsygankova S."/>
            <person name="Khrameeva E."/>
            <person name="Chekanov N."/>
            <person name="Fan G."/>
            <person name="Xiao A."/>
            <person name="Zhang H."/>
            <person name="Xu X."/>
            <person name="Yang H."/>
            <person name="Solovyev V."/>
            <person name="Lee S.M."/>
            <person name="Liu X."/>
            <person name="Afonnikov D.A."/>
            <person name="Skryabin K.G."/>
        </authorList>
    </citation>
    <scope>NUCLEOTIDE SEQUENCE [LARGE SCALE GENOMIC DNA]</scope>
    <source>
        <strain evidence="1">AK-0245</strain>
        <tissue evidence="1">Whole organism</tissue>
    </source>
</reference>
<protein>
    <submittedName>
        <fullName evidence="1">Uncharacterized protein</fullName>
    </submittedName>
</protein>
<name>A0A4S2M4N2_OPIFE</name>
<proteinExistence type="predicted"/>
<evidence type="ECO:0000313" key="2">
    <source>
        <dbReference type="Proteomes" id="UP000308267"/>
    </source>
</evidence>
<organism evidence="1 2">
    <name type="scientific">Opisthorchis felineus</name>
    <dbReference type="NCBI Taxonomy" id="147828"/>
    <lineage>
        <taxon>Eukaryota</taxon>
        <taxon>Metazoa</taxon>
        <taxon>Spiralia</taxon>
        <taxon>Lophotrochozoa</taxon>
        <taxon>Platyhelminthes</taxon>
        <taxon>Trematoda</taxon>
        <taxon>Digenea</taxon>
        <taxon>Opisthorchiida</taxon>
        <taxon>Opisthorchiata</taxon>
        <taxon>Opisthorchiidae</taxon>
        <taxon>Opisthorchis</taxon>
    </lineage>
</organism>
<comment type="caution">
    <text evidence="1">The sequence shown here is derived from an EMBL/GenBank/DDBJ whole genome shotgun (WGS) entry which is preliminary data.</text>
</comment>
<dbReference type="EMBL" id="SJOL01004766">
    <property type="protein sequence ID" value="TGZ71273.1"/>
    <property type="molecule type" value="Genomic_DNA"/>
</dbReference>
<dbReference type="InterPro" id="IPR055308">
    <property type="entry name" value="TEX47-like"/>
</dbReference>
<dbReference type="Proteomes" id="UP000308267">
    <property type="component" value="Unassembled WGS sequence"/>
</dbReference>
<dbReference type="OrthoDB" id="548795at2759"/>
<accession>A0A4S2M4N2</accession>
<keyword evidence="2" id="KW-1185">Reference proteome</keyword>
<dbReference type="PANTHER" id="PTHR34035">
    <property type="entry name" value="TESTIS-EXPRESSED PROTEIN 47"/>
    <property type="match status" value="1"/>
</dbReference>
<dbReference type="Pfam" id="PF24787">
    <property type="entry name" value="TEX47"/>
    <property type="match status" value="2"/>
</dbReference>
<sequence length="308" mass="36352">MKDFILTLHKSFKLLDVEDIDARPAATTLYQAIEEKGRFMGRTNILYSIVLVGKVSPHVADRREVAAYFEGLLMQFKPPDQITGLLLIYPYHVVNIIETSFRTMMRILRALNESERIINCYIAHYTDILNKDLPEDEEPRRFTCFDEATIEEIAERPTLAPLIHNRILFVKDNLVHRIYRTYEMLPFDMEPVSLNQYDSSESDEKRFLETLSQLIRLGVFLSEEPMKGQEEYVPEIFKMKLTKILRHLREEHPELVPQQVTVGYFSELSNYPGIIPVQEYLNFYDMPYEITLQSENTWPLPKKSFFYY</sequence>
<gene>
    <name evidence="1" type="ORF">CRM22_002745</name>
</gene>